<dbReference type="Pfam" id="PF02872">
    <property type="entry name" value="5_nucleotid_C"/>
    <property type="match status" value="1"/>
</dbReference>
<evidence type="ECO:0000313" key="5">
    <source>
        <dbReference type="EMBL" id="MCQ8118628.1"/>
    </source>
</evidence>
<dbReference type="InterPro" id="IPR036907">
    <property type="entry name" value="5'-Nucleotdase_C_sf"/>
</dbReference>
<evidence type="ECO:0000256" key="1">
    <source>
        <dbReference type="ARBA" id="ARBA00022729"/>
    </source>
</evidence>
<comment type="caution">
    <text evidence="5">The sequence shown here is derived from an EMBL/GenBank/DDBJ whole genome shotgun (WGS) entry which is preliminary data.</text>
</comment>
<comment type="similarity">
    <text evidence="2">Belongs to the 5'-nucleotidase family.</text>
</comment>
<name>A0ABT1TVJ4_9GAMM</name>
<feature type="signal peptide" evidence="2">
    <location>
        <begin position="1"/>
        <end position="22"/>
    </location>
</feature>
<gene>
    <name evidence="5" type="ORF">NP589_14420</name>
</gene>
<dbReference type="InterPro" id="IPR004843">
    <property type="entry name" value="Calcineurin-like_PHP"/>
</dbReference>
<dbReference type="Proteomes" id="UP001524570">
    <property type="component" value="Unassembled WGS sequence"/>
</dbReference>
<dbReference type="SUPFAM" id="SSF56300">
    <property type="entry name" value="Metallo-dependent phosphatases"/>
    <property type="match status" value="1"/>
</dbReference>
<keyword evidence="1 2" id="KW-0732">Signal</keyword>
<evidence type="ECO:0000259" key="3">
    <source>
        <dbReference type="Pfam" id="PF00149"/>
    </source>
</evidence>
<evidence type="ECO:0000256" key="2">
    <source>
        <dbReference type="RuleBase" id="RU362119"/>
    </source>
</evidence>
<dbReference type="PRINTS" id="PR01607">
    <property type="entry name" value="APYRASEFAMLY"/>
</dbReference>
<dbReference type="RefSeq" id="WP_256607613.1">
    <property type="nucleotide sequence ID" value="NZ_JANIBL010000045.1"/>
</dbReference>
<dbReference type="SUPFAM" id="SSF55816">
    <property type="entry name" value="5'-nucleotidase (syn. UDP-sugar hydrolase), C-terminal domain"/>
    <property type="match status" value="1"/>
</dbReference>
<dbReference type="PANTHER" id="PTHR11575">
    <property type="entry name" value="5'-NUCLEOTIDASE-RELATED"/>
    <property type="match status" value="1"/>
</dbReference>
<keyword evidence="2" id="KW-0378">Hydrolase</keyword>
<dbReference type="Gene3D" id="3.90.780.10">
    <property type="entry name" value="5'-Nucleotidase, C-terminal domain"/>
    <property type="match status" value="1"/>
</dbReference>
<keyword evidence="2" id="KW-0547">Nucleotide-binding</keyword>
<feature type="domain" description="Calcineurin-like phosphoesterase" evidence="3">
    <location>
        <begin position="31"/>
        <end position="293"/>
    </location>
</feature>
<evidence type="ECO:0000313" key="6">
    <source>
        <dbReference type="Proteomes" id="UP001524570"/>
    </source>
</evidence>
<protein>
    <submittedName>
        <fullName evidence="5">Bifunctional metallophosphatase/5'-nucleotidase</fullName>
    </submittedName>
</protein>
<dbReference type="InterPro" id="IPR008334">
    <property type="entry name" value="5'-Nucleotdase_C"/>
</dbReference>
<feature type="domain" description="5'-Nucleotidase C-terminal" evidence="4">
    <location>
        <begin position="374"/>
        <end position="554"/>
    </location>
</feature>
<dbReference type="EMBL" id="JANIBL010000045">
    <property type="protein sequence ID" value="MCQ8118628.1"/>
    <property type="molecule type" value="Genomic_DNA"/>
</dbReference>
<proteinExistence type="inferred from homology"/>
<evidence type="ECO:0000259" key="4">
    <source>
        <dbReference type="Pfam" id="PF02872"/>
    </source>
</evidence>
<dbReference type="InterPro" id="IPR006179">
    <property type="entry name" value="5_nucleotidase/apyrase"/>
</dbReference>
<reference evidence="5 6" key="1">
    <citation type="submission" date="2022-07" db="EMBL/GenBank/DDBJ databases">
        <title>Methylomonas rivi sp. nov., Methylomonas rosea sp. nov., Methylomonas aureus sp. nov. and Methylomonas subterranea sp. nov., four novel methanotrophs isolated from a freshwater creek and the deep terrestrial subsurface.</title>
        <authorList>
            <person name="Abin C."/>
            <person name="Sankaranarayanan K."/>
            <person name="Garner C."/>
            <person name="Sindelar R."/>
            <person name="Kotary K."/>
            <person name="Garner R."/>
            <person name="Barclay S."/>
            <person name="Lawson P."/>
            <person name="Krumholz L."/>
        </authorList>
    </citation>
    <scope>NUCLEOTIDE SEQUENCE [LARGE SCALE GENOMIC DNA]</scope>
    <source>
        <strain evidence="5 6">WSC-7</strain>
    </source>
</reference>
<sequence>MKLNKLAIGIALGLGTLGAANAVTTIPTTTIKIVAFNDFHGQLESPGTFRQTPTSAASTNIPVGGVDWMAGYINDLKNQNPSTVVVSAGDIIGATPLVSALFHDEPTIETMNRLGLEFNAVGNHEFDEGKTELKRMQNGGCHPTDPNSCQGASVGTPVPFEGADFKFLAANVVETASGKTLFPQYAIKVVGGVRVGFIGMTLKETPTIVTPTGVAGLEFKDEAATVNALIPKLRARGVEAVVVLIHQGGTIPVTQSASTINNCDGGLNGSPIKSIVNQLDDEVDLVISGHTHQAYNCQIANKAGRLISVTSANSQGRVLTDIDVAISTVNGEVSSVSAENIVVDRSNTAITPNAAIKTIVDNYKALSTPIANRVIGSISAAITRTATSAGESALGDVIADAQLLATQNVGFGEAVVSFMNPGGIRADLTFPSSTANEGDGKVTYAEAFTVQPFGNTLVTLTLTGAQIHTLLEQQFTGCTVGYPAGAPVAGQASNRIMQVSNGFSYEWREKGTACDNVDPASITINGVVVDPAASYRVTVNNFMADGGDQYYVLTQGTNRLGGALDLDALENYFTVNGTVAPGLRNRILQAPAPAL</sequence>
<dbReference type="Gene3D" id="3.60.21.10">
    <property type="match status" value="1"/>
</dbReference>
<dbReference type="InterPro" id="IPR029052">
    <property type="entry name" value="Metallo-depent_PP-like"/>
</dbReference>
<dbReference type="PANTHER" id="PTHR11575:SF24">
    <property type="entry name" value="5'-NUCLEOTIDASE"/>
    <property type="match status" value="1"/>
</dbReference>
<keyword evidence="6" id="KW-1185">Reference proteome</keyword>
<dbReference type="Pfam" id="PF00149">
    <property type="entry name" value="Metallophos"/>
    <property type="match status" value="1"/>
</dbReference>
<accession>A0ABT1TVJ4</accession>
<organism evidence="5 6">
    <name type="scientific">Methylomonas rosea</name>
    <dbReference type="NCBI Taxonomy" id="2952227"/>
    <lineage>
        <taxon>Bacteria</taxon>
        <taxon>Pseudomonadati</taxon>
        <taxon>Pseudomonadota</taxon>
        <taxon>Gammaproteobacteria</taxon>
        <taxon>Methylococcales</taxon>
        <taxon>Methylococcaceae</taxon>
        <taxon>Methylomonas</taxon>
    </lineage>
</organism>
<feature type="chain" id="PRO_5045001678" evidence="2">
    <location>
        <begin position="23"/>
        <end position="595"/>
    </location>
</feature>